<gene>
    <name evidence="2" type="ordered locus">LHK_01334</name>
</gene>
<keyword evidence="3" id="KW-1185">Reference proteome</keyword>
<proteinExistence type="predicted"/>
<sequence length="45" mass="4784">MTHSGIRPKAQVFAGRNSLLMNQAAGMNPAMDQPGFGPSARGKRK</sequence>
<organism evidence="2 3">
    <name type="scientific">Laribacter hongkongensis (strain HLHK9)</name>
    <dbReference type="NCBI Taxonomy" id="557598"/>
    <lineage>
        <taxon>Bacteria</taxon>
        <taxon>Pseudomonadati</taxon>
        <taxon>Pseudomonadota</taxon>
        <taxon>Betaproteobacteria</taxon>
        <taxon>Neisseriales</taxon>
        <taxon>Aquaspirillaceae</taxon>
        <taxon>Laribacter</taxon>
    </lineage>
</organism>
<feature type="region of interest" description="Disordered" evidence="1">
    <location>
        <begin position="25"/>
        <end position="45"/>
    </location>
</feature>
<dbReference type="AlphaFoldDB" id="C1D784"/>
<accession>C1D784</accession>
<protein>
    <submittedName>
        <fullName evidence="2">Uncharacterized protein</fullName>
    </submittedName>
</protein>
<dbReference type="Proteomes" id="UP000002010">
    <property type="component" value="Chromosome"/>
</dbReference>
<dbReference type="HOGENOM" id="CLU_3201465_0_0_4"/>
<reference evidence="2 3" key="1">
    <citation type="journal article" date="2009" name="PLoS Genet.">
        <title>The complete genome and proteome of Laribacter hongkongensis reveal potential mechanisms for adaptations to different temperatures and habitats.</title>
        <authorList>
            <person name="Woo P.C."/>
            <person name="Lau S.K."/>
            <person name="Tse H."/>
            <person name="Teng J.L."/>
            <person name="Curreem S.O."/>
            <person name="Tsang A.K."/>
            <person name="Fan R.Y."/>
            <person name="Wong G.K."/>
            <person name="Huang Y."/>
            <person name="Loman N.J."/>
            <person name="Snyder L.A."/>
            <person name="Cai J.J."/>
            <person name="Huang J.D."/>
            <person name="Mak W."/>
            <person name="Pallen M.J."/>
            <person name="Lok S."/>
            <person name="Yuen K.Y."/>
        </authorList>
    </citation>
    <scope>NUCLEOTIDE SEQUENCE [LARGE SCALE GENOMIC DNA]</scope>
    <source>
        <strain evidence="2 3">HLHK9</strain>
    </source>
</reference>
<evidence type="ECO:0000256" key="1">
    <source>
        <dbReference type="SAM" id="MobiDB-lite"/>
    </source>
</evidence>
<evidence type="ECO:0000313" key="3">
    <source>
        <dbReference type="Proteomes" id="UP000002010"/>
    </source>
</evidence>
<evidence type="ECO:0000313" key="2">
    <source>
        <dbReference type="EMBL" id="ACO74324.1"/>
    </source>
</evidence>
<dbReference type="EMBL" id="CP001154">
    <property type="protein sequence ID" value="ACO74324.1"/>
    <property type="molecule type" value="Genomic_DNA"/>
</dbReference>
<dbReference type="KEGG" id="lhk:LHK_01334"/>
<name>C1D784_LARHH</name>